<dbReference type="PANTHER" id="PTHR32305:SF15">
    <property type="entry name" value="PROTEIN RHSA-RELATED"/>
    <property type="match status" value="1"/>
</dbReference>
<feature type="domain" description="Teneurin-like YD-shell" evidence="2">
    <location>
        <begin position="4"/>
        <end position="118"/>
    </location>
</feature>
<name>A0A1Z3N7D8_BDEBC</name>
<dbReference type="InterPro" id="IPR056823">
    <property type="entry name" value="TEN-like_YD-shell"/>
</dbReference>
<protein>
    <recommendedName>
        <fullName evidence="2">Teneurin-like YD-shell domain-containing protein</fullName>
    </recommendedName>
</protein>
<dbReference type="Gene3D" id="2.180.10.10">
    <property type="entry name" value="RHS repeat-associated core"/>
    <property type="match status" value="1"/>
</dbReference>
<keyword evidence="1" id="KW-0677">Repeat</keyword>
<evidence type="ECO:0000313" key="3">
    <source>
        <dbReference type="EMBL" id="ASD63378.1"/>
    </source>
</evidence>
<proteinExistence type="predicted"/>
<dbReference type="InterPro" id="IPR022385">
    <property type="entry name" value="Rhs_assc_core"/>
</dbReference>
<evidence type="ECO:0000259" key="2">
    <source>
        <dbReference type="Pfam" id="PF25023"/>
    </source>
</evidence>
<dbReference type="InterPro" id="IPR050708">
    <property type="entry name" value="T6SS_VgrG/RHS"/>
</dbReference>
<evidence type="ECO:0000256" key="1">
    <source>
        <dbReference type="ARBA" id="ARBA00022737"/>
    </source>
</evidence>
<gene>
    <name evidence="3" type="ORF">B9G79_07225</name>
</gene>
<evidence type="ECO:0000313" key="4">
    <source>
        <dbReference type="Proteomes" id="UP000197003"/>
    </source>
</evidence>
<dbReference type="Proteomes" id="UP000197003">
    <property type="component" value="Chromosome"/>
</dbReference>
<dbReference type="PANTHER" id="PTHR32305">
    <property type="match status" value="1"/>
</dbReference>
<sequence>MDQYRVAGELNAQGALVNRFVYASKPNTPDIIATGNQLYRVISDHLGSPRLTIRLSDGAIISRMDHDEFGQILENYNQISPHGFAGGFYDRNTPLVRFGARDYDPETGRWTSKDPILFKGGDTNLFGYVQNDPVNFIDPSGLKKKFVFQNGTLSFFDDNGGLLYEGSATSGPWGNGGLPKGNYSVGDFRDNRSGSYACPGSNGYSLNLHPQFPTNRTDLRIHPDGGTPGTLGCIGVNCTNGSADALGEMLRGIYGQPMTPWIALEVR</sequence>
<accession>A0A1Z3N7D8</accession>
<dbReference type="NCBIfam" id="TIGR03696">
    <property type="entry name" value="Rhs_assc_core"/>
    <property type="match status" value="1"/>
</dbReference>
<dbReference type="EMBL" id="CP020946">
    <property type="protein sequence ID" value="ASD63378.1"/>
    <property type="molecule type" value="Genomic_DNA"/>
</dbReference>
<dbReference type="RefSeq" id="WP_088564920.1">
    <property type="nucleotide sequence ID" value="NZ_CP020946.1"/>
</dbReference>
<reference evidence="3 4" key="1">
    <citation type="submission" date="2017-04" db="EMBL/GenBank/DDBJ databases">
        <title>Whole genome sequence of Bdellovibrio bacteriovorus strain SSB218315.</title>
        <authorList>
            <person name="Oyedara O."/>
            <person name="Rodriguez-Perez M.A."/>
        </authorList>
    </citation>
    <scope>NUCLEOTIDE SEQUENCE [LARGE SCALE GENOMIC DNA]</scope>
    <source>
        <strain evidence="3 4">SSB218315</strain>
    </source>
</reference>
<dbReference type="OrthoDB" id="5298493at2"/>
<organism evidence="3 4">
    <name type="scientific">Bdellovibrio bacteriovorus</name>
    <dbReference type="NCBI Taxonomy" id="959"/>
    <lineage>
        <taxon>Bacteria</taxon>
        <taxon>Pseudomonadati</taxon>
        <taxon>Bdellovibrionota</taxon>
        <taxon>Bdellovibrionia</taxon>
        <taxon>Bdellovibrionales</taxon>
        <taxon>Pseudobdellovibrionaceae</taxon>
        <taxon>Bdellovibrio</taxon>
    </lineage>
</organism>
<dbReference type="AlphaFoldDB" id="A0A1Z3N7D8"/>
<dbReference type="Pfam" id="PF25023">
    <property type="entry name" value="TEN_YD-shell"/>
    <property type="match status" value="1"/>
</dbReference>